<dbReference type="Pfam" id="PF25872">
    <property type="entry name" value="HTH_77"/>
    <property type="match status" value="1"/>
</dbReference>
<dbReference type="Pfam" id="PF00486">
    <property type="entry name" value="Trans_reg_C"/>
    <property type="match status" value="1"/>
</dbReference>
<proteinExistence type="predicted"/>
<dbReference type="PANTHER" id="PTHR47691:SF3">
    <property type="entry name" value="HTH-TYPE TRANSCRIPTIONAL REGULATOR RV0890C-RELATED"/>
    <property type="match status" value="1"/>
</dbReference>
<dbReference type="InterPro" id="IPR058852">
    <property type="entry name" value="HTH_77"/>
</dbReference>
<evidence type="ECO:0000313" key="4">
    <source>
        <dbReference type="EMBL" id="TWH94024.1"/>
    </source>
</evidence>
<dbReference type="InterPro" id="IPR036388">
    <property type="entry name" value="WH-like_DNA-bd_sf"/>
</dbReference>
<dbReference type="OrthoDB" id="4473689at2"/>
<comment type="caution">
    <text evidence="4">The sequence shown here is derived from an EMBL/GenBank/DDBJ whole genome shotgun (WGS) entry which is preliminary data.</text>
</comment>
<organism evidence="4 5">
    <name type="scientific">Bradyrhizobium daqingense</name>
    <dbReference type="NCBI Taxonomy" id="993502"/>
    <lineage>
        <taxon>Bacteria</taxon>
        <taxon>Pseudomonadati</taxon>
        <taxon>Pseudomonadota</taxon>
        <taxon>Alphaproteobacteria</taxon>
        <taxon>Hyphomicrobiales</taxon>
        <taxon>Nitrobacteraceae</taxon>
        <taxon>Bradyrhizobium</taxon>
    </lineage>
</organism>
<dbReference type="AlphaFoldDB" id="A0A562KFB8"/>
<sequence>MTGLETTSGSGASPLWAPQQADTVSFGPFSLHDKTRLLERDGQPVKLGSRALDILRLLVSRAGDVVSKNELLAHAWPGLAVEEISLRVHIAELRKALGDGKEGARYITNIPSRGYCFVAPVHRIADAPPAVSLAAQALSAPETTLAPILPHRLERMVGRDDVVREVAERLLTERFITLRGPGGIGKTTVAIALAHELSAQFDGQVRFLDFSMVKDAGLVAGTIAWALGLVVQHSDPTDSIVSYLRNRRQLLVLDSCEHVVEAIAGVAERIHQQAPGVSILVTSRESLLVEGEQIFELGPLEGPPQGAGLNASEMLAYPAARLFMERAAAAGHRAEIVDEDAEVLAEICSKLDGIALAIELAAVRVGTHGLRELVTLLDGRLKLEWRGRRTAPPRHQTLGATLDWSYGLISESERIVLRRLAIFAAPFTLQGATMVAGEAGDPAERIVESLEQLVAKSLISVRPDGAVTRYRLLDTTRAYATQKLADNGEATSIAGRHARYVQHALETTAADAGQGDQASRSRARTVLFSDARAALKWAFANDDGAGLRVPLAGACARLFVELNLLDEGRLWSSRALSMLDESTRGSAWELELQATLGHAFMFTERNSDQAELALRRGLEIAEALGDRPNKFRLLARLNMFYRRTGNFCELLPTAFEAERVAREIGDKAGLVGAKALVGVSYHLIGDQRTAQLHLDEGLLDAAALRGAQPGHFAYARMPQVPLARVLWLLGFPDRAVECVHSIIKAAPQDAVMHCIALCWSASLYGWIGDWSSVEQMAGRISTHAASHALAPYQAVSAGFRAQAMIARGERKAGIELLQNVLVRLHADRYELYASAFISELSQGLAELGHLAEGLRVLHEAIARIEPAGDAFDAPELLRLRGELEARGGDAKAAEASFMASIALAEEQGALSWRLRTEISLARFRRKQRRAKPLDGLAETYARFTEGFETADLKAARQLLDEATK</sequence>
<dbReference type="InterPro" id="IPR002182">
    <property type="entry name" value="NB-ARC"/>
</dbReference>
<dbReference type="InterPro" id="IPR011990">
    <property type="entry name" value="TPR-like_helical_dom_sf"/>
</dbReference>
<evidence type="ECO:0000256" key="1">
    <source>
        <dbReference type="ARBA" id="ARBA00023125"/>
    </source>
</evidence>
<feature type="DNA-binding region" description="OmpR/PhoB-type" evidence="2">
    <location>
        <begin position="21"/>
        <end position="119"/>
    </location>
</feature>
<dbReference type="PROSITE" id="PS51755">
    <property type="entry name" value="OMPR_PHOB"/>
    <property type="match status" value="1"/>
</dbReference>
<dbReference type="PANTHER" id="PTHR47691">
    <property type="entry name" value="REGULATOR-RELATED"/>
    <property type="match status" value="1"/>
</dbReference>
<protein>
    <submittedName>
        <fullName evidence="4">Putative ATPase</fullName>
    </submittedName>
</protein>
<dbReference type="GO" id="GO:0003677">
    <property type="term" value="F:DNA binding"/>
    <property type="evidence" value="ECO:0007669"/>
    <property type="project" value="UniProtKB-UniRule"/>
</dbReference>
<dbReference type="Gene3D" id="1.25.40.10">
    <property type="entry name" value="Tetratricopeptide repeat domain"/>
    <property type="match status" value="2"/>
</dbReference>
<reference evidence="4 5" key="1">
    <citation type="journal article" date="2015" name="Stand. Genomic Sci.">
        <title>Genomic Encyclopedia of Bacterial and Archaeal Type Strains, Phase III: the genomes of soil and plant-associated and newly described type strains.</title>
        <authorList>
            <person name="Whitman W.B."/>
            <person name="Woyke T."/>
            <person name="Klenk H.P."/>
            <person name="Zhou Y."/>
            <person name="Lilburn T.G."/>
            <person name="Beck B.J."/>
            <person name="De Vos P."/>
            <person name="Vandamme P."/>
            <person name="Eisen J.A."/>
            <person name="Garrity G."/>
            <person name="Hugenholtz P."/>
            <person name="Kyrpides N.C."/>
        </authorList>
    </citation>
    <scope>NUCLEOTIDE SEQUENCE [LARGE SCALE GENOMIC DNA]</scope>
    <source>
        <strain evidence="4 5">CGMCC 1.10947</strain>
    </source>
</reference>
<keyword evidence="1 2" id="KW-0238">DNA-binding</keyword>
<dbReference type="InterPro" id="IPR001867">
    <property type="entry name" value="OmpR/PhoB-type_DNA-bd"/>
</dbReference>
<dbReference type="SUPFAM" id="SSF46894">
    <property type="entry name" value="C-terminal effector domain of the bipartite response regulators"/>
    <property type="match status" value="1"/>
</dbReference>
<dbReference type="SUPFAM" id="SSF52540">
    <property type="entry name" value="P-loop containing nucleoside triphosphate hydrolases"/>
    <property type="match status" value="1"/>
</dbReference>
<dbReference type="RefSeq" id="WP_145642745.1">
    <property type="nucleotide sequence ID" value="NZ_CP088014.1"/>
</dbReference>
<dbReference type="Gene3D" id="1.10.10.10">
    <property type="entry name" value="Winged helix-like DNA-binding domain superfamily/Winged helix DNA-binding domain"/>
    <property type="match status" value="1"/>
</dbReference>
<feature type="domain" description="OmpR/PhoB-type" evidence="3">
    <location>
        <begin position="21"/>
        <end position="119"/>
    </location>
</feature>
<evidence type="ECO:0000259" key="3">
    <source>
        <dbReference type="PROSITE" id="PS51755"/>
    </source>
</evidence>
<dbReference type="Gene3D" id="3.40.50.300">
    <property type="entry name" value="P-loop containing nucleotide triphosphate hydrolases"/>
    <property type="match status" value="1"/>
</dbReference>
<dbReference type="CDD" id="cd00383">
    <property type="entry name" value="trans_reg_C"/>
    <property type="match status" value="1"/>
</dbReference>
<dbReference type="Pfam" id="PF00931">
    <property type="entry name" value="NB-ARC"/>
    <property type="match status" value="1"/>
</dbReference>
<accession>A0A562KFB8</accession>
<keyword evidence="5" id="KW-1185">Reference proteome</keyword>
<evidence type="ECO:0000256" key="2">
    <source>
        <dbReference type="PROSITE-ProRule" id="PRU01091"/>
    </source>
</evidence>
<dbReference type="EMBL" id="VLKL01000039">
    <property type="protein sequence ID" value="TWH94024.1"/>
    <property type="molecule type" value="Genomic_DNA"/>
</dbReference>
<dbReference type="SMART" id="SM00862">
    <property type="entry name" value="Trans_reg_C"/>
    <property type="match status" value="1"/>
</dbReference>
<dbReference type="Proteomes" id="UP000317176">
    <property type="component" value="Unassembled WGS sequence"/>
</dbReference>
<dbReference type="GO" id="GO:0043531">
    <property type="term" value="F:ADP binding"/>
    <property type="evidence" value="ECO:0007669"/>
    <property type="project" value="InterPro"/>
</dbReference>
<gene>
    <name evidence="4" type="ORF">IQ17_06890</name>
</gene>
<dbReference type="GO" id="GO:0006355">
    <property type="term" value="P:regulation of DNA-templated transcription"/>
    <property type="evidence" value="ECO:0007669"/>
    <property type="project" value="InterPro"/>
</dbReference>
<dbReference type="InterPro" id="IPR016032">
    <property type="entry name" value="Sig_transdc_resp-reg_C-effctor"/>
</dbReference>
<name>A0A562KFB8_9BRAD</name>
<dbReference type="SUPFAM" id="SSF48452">
    <property type="entry name" value="TPR-like"/>
    <property type="match status" value="1"/>
</dbReference>
<dbReference type="InterPro" id="IPR027417">
    <property type="entry name" value="P-loop_NTPase"/>
</dbReference>
<dbReference type="GO" id="GO:0000160">
    <property type="term" value="P:phosphorelay signal transduction system"/>
    <property type="evidence" value="ECO:0007669"/>
    <property type="project" value="InterPro"/>
</dbReference>
<evidence type="ECO:0000313" key="5">
    <source>
        <dbReference type="Proteomes" id="UP000317176"/>
    </source>
</evidence>